<name>A0A2N1JHJ0_9BASI</name>
<dbReference type="Proteomes" id="UP000232875">
    <property type="component" value="Unassembled WGS sequence"/>
</dbReference>
<dbReference type="STRING" id="2020962.A0A2N1JHJ0"/>
<dbReference type="GO" id="GO:0016491">
    <property type="term" value="F:oxidoreductase activity"/>
    <property type="evidence" value="ECO:0007669"/>
    <property type="project" value="UniProtKB-KW"/>
</dbReference>
<keyword evidence="13" id="KW-1185">Reference proteome</keyword>
<protein>
    <recommendedName>
        <fullName evidence="4">L-ornithine N(5)-monooxygenase [NAD(P)H]</fullName>
        <ecNumber evidence="4">1.14.13.196</ecNumber>
    </recommendedName>
</protein>
<comment type="cofactor">
    <cofactor evidence="1">
        <name>FAD</name>
        <dbReference type="ChEBI" id="CHEBI:57692"/>
    </cofactor>
</comment>
<dbReference type="GO" id="GO:0006879">
    <property type="term" value="P:intracellular iron ion homeostasis"/>
    <property type="evidence" value="ECO:0007669"/>
    <property type="project" value="TreeGrafter"/>
</dbReference>
<evidence type="ECO:0000256" key="3">
    <source>
        <dbReference type="ARBA" id="ARBA00007588"/>
    </source>
</evidence>
<comment type="catalytic activity">
    <reaction evidence="9">
        <text>L-ornithine + NADPH + O2 = N(5)-hydroxy-L-ornithine + NADP(+) + H2O</text>
        <dbReference type="Rhea" id="RHEA:41508"/>
        <dbReference type="ChEBI" id="CHEBI:15377"/>
        <dbReference type="ChEBI" id="CHEBI:15379"/>
        <dbReference type="ChEBI" id="CHEBI:46911"/>
        <dbReference type="ChEBI" id="CHEBI:57783"/>
        <dbReference type="ChEBI" id="CHEBI:58349"/>
        <dbReference type="ChEBI" id="CHEBI:78275"/>
        <dbReference type="EC" id="1.14.13.196"/>
    </reaction>
</comment>
<evidence type="ECO:0000313" key="13">
    <source>
        <dbReference type="Proteomes" id="UP000232875"/>
    </source>
</evidence>
<dbReference type="SUPFAM" id="SSF51905">
    <property type="entry name" value="FAD/NAD(P)-binding domain"/>
    <property type="match status" value="2"/>
</dbReference>
<dbReference type="PANTHER" id="PTHR42802:SF1">
    <property type="entry name" value="L-ORNITHINE N(5)-MONOOXYGENASE"/>
    <property type="match status" value="1"/>
</dbReference>
<gene>
    <name evidence="12" type="ORF">MVES_000360</name>
</gene>
<dbReference type="PANTHER" id="PTHR42802">
    <property type="entry name" value="MONOOXYGENASE"/>
    <property type="match status" value="1"/>
</dbReference>
<keyword evidence="5" id="KW-0285">Flavoprotein</keyword>
<evidence type="ECO:0000256" key="5">
    <source>
        <dbReference type="ARBA" id="ARBA00022630"/>
    </source>
</evidence>
<evidence type="ECO:0000256" key="10">
    <source>
        <dbReference type="ARBA" id="ARBA00049248"/>
    </source>
</evidence>
<dbReference type="EMBL" id="KZ454987">
    <property type="protein sequence ID" value="PKI86012.1"/>
    <property type="molecule type" value="Genomic_DNA"/>
</dbReference>
<keyword evidence="6" id="KW-0274">FAD</keyword>
<accession>A0A2N1JHJ0</accession>
<organism evidence="12 13">
    <name type="scientific">Malassezia vespertilionis</name>
    <dbReference type="NCBI Taxonomy" id="2020962"/>
    <lineage>
        <taxon>Eukaryota</taxon>
        <taxon>Fungi</taxon>
        <taxon>Dikarya</taxon>
        <taxon>Basidiomycota</taxon>
        <taxon>Ustilaginomycotina</taxon>
        <taxon>Malasseziomycetes</taxon>
        <taxon>Malasseziales</taxon>
        <taxon>Malasseziaceae</taxon>
        <taxon>Malassezia</taxon>
    </lineage>
</organism>
<feature type="compositionally biased region" description="Low complexity" evidence="11">
    <location>
        <begin position="475"/>
        <end position="493"/>
    </location>
</feature>
<evidence type="ECO:0000313" key="12">
    <source>
        <dbReference type="EMBL" id="PKI86012.1"/>
    </source>
</evidence>
<evidence type="ECO:0000256" key="1">
    <source>
        <dbReference type="ARBA" id="ARBA00001974"/>
    </source>
</evidence>
<dbReference type="InterPro" id="IPR025700">
    <property type="entry name" value="Lys/Orn_oxygenase"/>
</dbReference>
<evidence type="ECO:0000256" key="7">
    <source>
        <dbReference type="ARBA" id="ARBA00022857"/>
    </source>
</evidence>
<dbReference type="Pfam" id="PF13434">
    <property type="entry name" value="Lys_Orn_oxgnase"/>
    <property type="match status" value="1"/>
</dbReference>
<feature type="region of interest" description="Disordered" evidence="11">
    <location>
        <begin position="464"/>
        <end position="502"/>
    </location>
</feature>
<evidence type="ECO:0000256" key="4">
    <source>
        <dbReference type="ARBA" id="ARBA00012881"/>
    </source>
</evidence>
<dbReference type="EC" id="1.14.13.196" evidence="4"/>
<evidence type="ECO:0000256" key="2">
    <source>
        <dbReference type="ARBA" id="ARBA00004924"/>
    </source>
</evidence>
<reference evidence="12 13" key="1">
    <citation type="submission" date="2017-10" db="EMBL/GenBank/DDBJ databases">
        <title>A novel species of cold-tolerant Malassezia isolated from bats.</title>
        <authorList>
            <person name="Lorch J.M."/>
            <person name="Palmer J.M."/>
            <person name="Vanderwolf K.J."/>
            <person name="Schmidt K.Z."/>
            <person name="Verant M.L."/>
            <person name="Weller T.J."/>
            <person name="Blehert D.S."/>
        </authorList>
    </citation>
    <scope>NUCLEOTIDE SEQUENCE [LARGE SCALE GENOMIC DNA]</scope>
    <source>
        <strain evidence="12 13">NWHC:44797-103</strain>
    </source>
</reference>
<dbReference type="OrthoDB" id="3519933at2759"/>
<keyword evidence="7" id="KW-0521">NADP</keyword>
<comment type="catalytic activity">
    <reaction evidence="10">
        <text>L-ornithine + NADH + O2 = N(5)-hydroxy-L-ornithine + NAD(+) + H2O</text>
        <dbReference type="Rhea" id="RHEA:41512"/>
        <dbReference type="ChEBI" id="CHEBI:15377"/>
        <dbReference type="ChEBI" id="CHEBI:15379"/>
        <dbReference type="ChEBI" id="CHEBI:46911"/>
        <dbReference type="ChEBI" id="CHEBI:57540"/>
        <dbReference type="ChEBI" id="CHEBI:57945"/>
        <dbReference type="ChEBI" id="CHEBI:78275"/>
        <dbReference type="EC" id="1.14.13.196"/>
    </reaction>
</comment>
<keyword evidence="8" id="KW-0560">Oxidoreductase</keyword>
<comment type="similarity">
    <text evidence="3">Belongs to the lysine N(6)-hydroxylase/L-ornithine N(5)-oxygenase family.</text>
</comment>
<sequence>MSQRVYDLIGVGFGPGNLALCIALHESEEARAKGFSMYFLERQPKFAWHPSLLLPGAQLQVSPIKDLATIRDPTSSFTFLNFLHWQGRLVQYINREEKVPSRREWSAYLAWAARRMDQYAHYSQSVQDIQPVEQDGKVAYLRVISKNLLTNEIETLYARNVSTAVGGFANVPAVISSLYDFHYGSSNASRVVHSSTFLPQMSYLDSILQREATTSDEPLRFAVIGGGQSSAEIMRYLRDHFPKADLTMIFRASALAPSDDSSFVNSAAFDPESVSSFWESGIHQRRAQLDEFRRTNYSVVRSDLLAELYEMVYDQDIDYEDAYSPSKGIVRIMSNTALVGAEQLSNARIRLETCTHAGEQIVESSEYDAVFLGTGFKRSAATLPFFNTLAREFPLLSEEGTERLREQELNLDAQIATAKDPDAMRATVRGITRDYRLVPTDPSRWMRDNHSILSMHPTVVPKIPAARSVRERMLSTSRSTSRSGSRATSRAGSPKNSPRALSSSNIEVASNLYRPQAPCNLYVFGCNEHTHGLSDSLMSMVAHRANVVSASLMAATQYPEPKVNGINAPPCPTIQ</sequence>
<evidence type="ECO:0000256" key="9">
    <source>
        <dbReference type="ARBA" id="ARBA00047598"/>
    </source>
</evidence>
<evidence type="ECO:0000256" key="11">
    <source>
        <dbReference type="SAM" id="MobiDB-lite"/>
    </source>
</evidence>
<dbReference type="AlphaFoldDB" id="A0A2N1JHJ0"/>
<dbReference type="InterPro" id="IPR036188">
    <property type="entry name" value="FAD/NAD-bd_sf"/>
</dbReference>
<proteinExistence type="inferred from homology"/>
<evidence type="ECO:0000256" key="8">
    <source>
        <dbReference type="ARBA" id="ARBA00023002"/>
    </source>
</evidence>
<comment type="pathway">
    <text evidence="2">Siderophore biosynthesis.</text>
</comment>
<dbReference type="Gene3D" id="3.50.50.60">
    <property type="entry name" value="FAD/NAD(P)-binding domain"/>
    <property type="match status" value="1"/>
</dbReference>
<evidence type="ECO:0000256" key="6">
    <source>
        <dbReference type="ARBA" id="ARBA00022827"/>
    </source>
</evidence>